<proteinExistence type="predicted"/>
<dbReference type="InterPro" id="IPR000595">
    <property type="entry name" value="cNMP-bd_dom"/>
</dbReference>
<feature type="domain" description="HTH crp-type" evidence="4">
    <location>
        <begin position="145"/>
        <end position="219"/>
    </location>
</feature>
<reference evidence="5 6" key="1">
    <citation type="submission" date="2020-11" db="EMBL/GenBank/DDBJ databases">
        <title>genome sequence of strain KACC 18849.</title>
        <authorList>
            <person name="Gao J."/>
            <person name="Zhang X."/>
        </authorList>
    </citation>
    <scope>NUCLEOTIDE SEQUENCE [LARGE SCALE GENOMIC DNA]</scope>
    <source>
        <strain evidence="5 6">KACC 18849</strain>
    </source>
</reference>
<dbReference type="InterPro" id="IPR036390">
    <property type="entry name" value="WH_DNA-bd_sf"/>
</dbReference>
<keyword evidence="1" id="KW-0805">Transcription regulation</keyword>
<dbReference type="EMBL" id="JADWOX010000006">
    <property type="protein sequence ID" value="MBI1684137.1"/>
    <property type="molecule type" value="Genomic_DNA"/>
</dbReference>
<dbReference type="Pfam" id="PF13545">
    <property type="entry name" value="HTH_Crp_2"/>
    <property type="match status" value="1"/>
</dbReference>
<dbReference type="SUPFAM" id="SSF51206">
    <property type="entry name" value="cAMP-binding domain-like"/>
    <property type="match status" value="1"/>
</dbReference>
<evidence type="ECO:0000259" key="4">
    <source>
        <dbReference type="PROSITE" id="PS51063"/>
    </source>
</evidence>
<evidence type="ECO:0000256" key="1">
    <source>
        <dbReference type="ARBA" id="ARBA00023015"/>
    </source>
</evidence>
<dbReference type="InterPro" id="IPR012318">
    <property type="entry name" value="HTH_CRP"/>
</dbReference>
<evidence type="ECO:0000313" key="5">
    <source>
        <dbReference type="EMBL" id="MBI1684137.1"/>
    </source>
</evidence>
<dbReference type="Proteomes" id="UP000639859">
    <property type="component" value="Unassembled WGS sequence"/>
</dbReference>
<organism evidence="5 6">
    <name type="scientific">Caulobacter hibisci</name>
    <dbReference type="NCBI Taxonomy" id="2035993"/>
    <lineage>
        <taxon>Bacteria</taxon>
        <taxon>Pseudomonadati</taxon>
        <taxon>Pseudomonadota</taxon>
        <taxon>Alphaproteobacteria</taxon>
        <taxon>Caulobacterales</taxon>
        <taxon>Caulobacteraceae</taxon>
        <taxon>Caulobacter</taxon>
    </lineage>
</organism>
<keyword evidence="2" id="KW-0238">DNA-binding</keyword>
<keyword evidence="3" id="KW-0804">Transcription</keyword>
<dbReference type="InterPro" id="IPR014710">
    <property type="entry name" value="RmlC-like_jellyroll"/>
</dbReference>
<dbReference type="Gene3D" id="1.10.10.10">
    <property type="entry name" value="Winged helix-like DNA-binding domain superfamily/Winged helix DNA-binding domain"/>
    <property type="match status" value="1"/>
</dbReference>
<protein>
    <submittedName>
        <fullName evidence="5">Crp/Fnr family transcriptional regulator</fullName>
    </submittedName>
</protein>
<evidence type="ECO:0000256" key="2">
    <source>
        <dbReference type="ARBA" id="ARBA00023125"/>
    </source>
</evidence>
<comment type="caution">
    <text evidence="5">The sequence shown here is derived from an EMBL/GenBank/DDBJ whole genome shotgun (WGS) entry which is preliminary data.</text>
</comment>
<dbReference type="PROSITE" id="PS51063">
    <property type="entry name" value="HTH_CRP_2"/>
    <property type="match status" value="1"/>
</dbReference>
<gene>
    <name evidence="5" type="ORF">I4Q42_10695</name>
</gene>
<dbReference type="InterPro" id="IPR036388">
    <property type="entry name" value="WH-like_DNA-bd_sf"/>
</dbReference>
<evidence type="ECO:0000256" key="3">
    <source>
        <dbReference type="ARBA" id="ARBA00023163"/>
    </source>
</evidence>
<sequence>MIGALVQKLLRRDDLASDEREALSVLLGPDRRVAAGSLIIKPGDRPTHSTFLVSGFCARYSLTVSGDRQLTEINVPGDFIDLHSLLMKQMDHGIVALSDCVVAPAQHDDLRRLSGRHAHLTRLLWLETVIDGAIHRQWLVTMGRQNAASRLAHLICELYMRLEAAGLAQDHRFAVPLTQVDLGDILGLTPVHVNRVMMELRHQGLIEWKGPQVLILDWAQLASFAEFDETYLRLRRDPV</sequence>
<evidence type="ECO:0000313" key="6">
    <source>
        <dbReference type="Proteomes" id="UP000639859"/>
    </source>
</evidence>
<dbReference type="InterPro" id="IPR018490">
    <property type="entry name" value="cNMP-bd_dom_sf"/>
</dbReference>
<name>A0ABS0SWX5_9CAUL</name>
<accession>A0ABS0SWX5</accession>
<dbReference type="SMART" id="SM00419">
    <property type="entry name" value="HTH_CRP"/>
    <property type="match status" value="1"/>
</dbReference>
<dbReference type="Gene3D" id="2.60.120.10">
    <property type="entry name" value="Jelly Rolls"/>
    <property type="match status" value="1"/>
</dbReference>
<dbReference type="Pfam" id="PF00027">
    <property type="entry name" value="cNMP_binding"/>
    <property type="match status" value="1"/>
</dbReference>
<dbReference type="RefSeq" id="WP_198576062.1">
    <property type="nucleotide sequence ID" value="NZ_JADWOX010000006.1"/>
</dbReference>
<dbReference type="SUPFAM" id="SSF46785">
    <property type="entry name" value="Winged helix' DNA-binding domain"/>
    <property type="match status" value="1"/>
</dbReference>
<dbReference type="CDD" id="cd00038">
    <property type="entry name" value="CAP_ED"/>
    <property type="match status" value="1"/>
</dbReference>
<keyword evidence="6" id="KW-1185">Reference proteome</keyword>